<evidence type="ECO:0000259" key="7">
    <source>
        <dbReference type="Pfam" id="PF06271"/>
    </source>
</evidence>
<feature type="transmembrane region" description="Helical" evidence="6">
    <location>
        <begin position="78"/>
        <end position="95"/>
    </location>
</feature>
<comment type="subcellular location">
    <subcellularLocation>
        <location evidence="1">Cell membrane</location>
        <topology evidence="1">Multi-pass membrane protein</topology>
    </subcellularLocation>
</comment>
<keyword evidence="5 6" id="KW-0472">Membrane</keyword>
<feature type="transmembrane region" description="Helical" evidence="6">
    <location>
        <begin position="49"/>
        <end position="72"/>
    </location>
</feature>
<evidence type="ECO:0000256" key="3">
    <source>
        <dbReference type="ARBA" id="ARBA00022692"/>
    </source>
</evidence>
<evidence type="ECO:0000256" key="5">
    <source>
        <dbReference type="ARBA" id="ARBA00023136"/>
    </source>
</evidence>
<evidence type="ECO:0000313" key="9">
    <source>
        <dbReference type="Proteomes" id="UP000838686"/>
    </source>
</evidence>
<evidence type="ECO:0000256" key="1">
    <source>
        <dbReference type="ARBA" id="ARBA00004651"/>
    </source>
</evidence>
<keyword evidence="4 6" id="KW-1133">Transmembrane helix</keyword>
<gene>
    <name evidence="8" type="ORF">PAECIP111893_04243</name>
</gene>
<evidence type="ECO:0000313" key="8">
    <source>
        <dbReference type="EMBL" id="CAH1217257.1"/>
    </source>
</evidence>
<evidence type="ECO:0000256" key="4">
    <source>
        <dbReference type="ARBA" id="ARBA00022989"/>
    </source>
</evidence>
<organism evidence="8 9">
    <name type="scientific">Paenibacillus plantiphilus</name>
    <dbReference type="NCBI Taxonomy" id="2905650"/>
    <lineage>
        <taxon>Bacteria</taxon>
        <taxon>Bacillati</taxon>
        <taxon>Bacillota</taxon>
        <taxon>Bacilli</taxon>
        <taxon>Bacillales</taxon>
        <taxon>Paenibacillaceae</taxon>
        <taxon>Paenibacillus</taxon>
    </lineage>
</organism>
<name>A0ABN8GVR9_9BACL</name>
<accession>A0ABN8GVR9</accession>
<reference evidence="8" key="1">
    <citation type="submission" date="2022-01" db="EMBL/GenBank/DDBJ databases">
        <authorList>
            <person name="Criscuolo A."/>
        </authorList>
    </citation>
    <scope>NUCLEOTIDE SEQUENCE</scope>
    <source>
        <strain evidence="8">CIP111893</strain>
    </source>
</reference>
<dbReference type="PANTHER" id="PTHR36115">
    <property type="entry name" value="PROLINE-RICH ANTIGEN HOMOLOG-RELATED"/>
    <property type="match status" value="1"/>
</dbReference>
<feature type="transmembrane region" description="Helical" evidence="6">
    <location>
        <begin position="179"/>
        <end position="208"/>
    </location>
</feature>
<feature type="domain" description="RDD" evidence="7">
    <location>
        <begin position="45"/>
        <end position="159"/>
    </location>
</feature>
<dbReference type="Pfam" id="PF06271">
    <property type="entry name" value="RDD"/>
    <property type="match status" value="1"/>
</dbReference>
<evidence type="ECO:0000256" key="6">
    <source>
        <dbReference type="SAM" id="Phobius"/>
    </source>
</evidence>
<comment type="caution">
    <text evidence="8">The sequence shown here is derived from an EMBL/GenBank/DDBJ whole genome shotgun (WGS) entry which is preliminary data.</text>
</comment>
<proteinExistence type="predicted"/>
<evidence type="ECO:0000256" key="2">
    <source>
        <dbReference type="ARBA" id="ARBA00022475"/>
    </source>
</evidence>
<protein>
    <recommendedName>
        <fullName evidence="7">RDD domain-containing protein</fullName>
    </recommendedName>
</protein>
<dbReference type="Proteomes" id="UP000838686">
    <property type="component" value="Unassembled WGS sequence"/>
</dbReference>
<dbReference type="InterPro" id="IPR010432">
    <property type="entry name" value="RDD"/>
</dbReference>
<dbReference type="InterPro" id="IPR051791">
    <property type="entry name" value="Pra-immunoreactive"/>
</dbReference>
<keyword evidence="3 6" id="KW-0812">Transmembrane</keyword>
<dbReference type="RefSeq" id="WP_236344631.1">
    <property type="nucleotide sequence ID" value="NZ_CAKMMF010000028.1"/>
</dbReference>
<sequence>MQYQPGDWPRLEKSMIEPNVRLNQPPELPLSVENIAFISNREVIFFKRVGATIVDIILLCLLFVGCISLGYYIPELSVVLVGSMMLGAVLYYLLIEGLTGYTAGKFVFRIQVVGADGRPPGILKELIRYLLLLVENGIIAAIAVLASGKKQRLGDRAANTFVLNTKELPPGSISRNKNIILTIAFSFMGFAAVISAIIGVATLIAGIADYDKEKVFLSNNKQFQVTAPGSWRVDKELNDEQDIGISNHFAEKYFMVLSEDKGDVSEFYATLEDYHAEIEELARENYAYVYVLKESRLISINGNEAYQFQLHMEVDDDYPFIMTITSIETESHFHQMYAWVLESKNNKSMQQELTDIINSFKEVARPASGKEWTI</sequence>
<dbReference type="EMBL" id="CAKMMF010000028">
    <property type="protein sequence ID" value="CAH1217257.1"/>
    <property type="molecule type" value="Genomic_DNA"/>
</dbReference>
<keyword evidence="9" id="KW-1185">Reference proteome</keyword>
<keyword evidence="2" id="KW-1003">Cell membrane</keyword>
<feature type="transmembrane region" description="Helical" evidence="6">
    <location>
        <begin position="126"/>
        <end position="146"/>
    </location>
</feature>